<accession>A0ABQ9DVX3</accession>
<protein>
    <submittedName>
        <fullName evidence="1">Uncharacterized protein</fullName>
    </submittedName>
</protein>
<name>A0ABQ9DVX3_9PASS</name>
<proteinExistence type="predicted"/>
<comment type="caution">
    <text evidence="1">The sequence shown here is derived from an EMBL/GenBank/DDBJ whole genome shotgun (WGS) entry which is preliminary data.</text>
</comment>
<sequence>MILWDLDVNGDGLQNEAVQGLSPQAPLDLSKMTMSGFTMLSISFISPCRIPSTYMDLWMSDLPGVL</sequence>
<reference evidence="1" key="1">
    <citation type="submission" date="2019-10" db="EMBL/GenBank/DDBJ databases">
        <authorList>
            <person name="Soares A.E.R."/>
            <person name="Aleixo A."/>
            <person name="Schneider P."/>
            <person name="Miyaki C.Y."/>
            <person name="Schneider M.P."/>
            <person name="Mello C."/>
            <person name="Vasconcelos A.T.R."/>
        </authorList>
    </citation>
    <scope>NUCLEOTIDE SEQUENCE</scope>
    <source>
        <tissue evidence="1">Muscle</tissue>
    </source>
</reference>
<dbReference type="Proteomes" id="UP001145742">
    <property type="component" value="Unassembled WGS sequence"/>
</dbReference>
<keyword evidence="2" id="KW-1185">Reference proteome</keyword>
<evidence type="ECO:0000313" key="2">
    <source>
        <dbReference type="Proteomes" id="UP001145742"/>
    </source>
</evidence>
<evidence type="ECO:0000313" key="1">
    <source>
        <dbReference type="EMBL" id="KAJ7426488.1"/>
    </source>
</evidence>
<organism evidence="1 2">
    <name type="scientific">Willisornis vidua</name>
    <name type="common">Xingu scale-backed antbird</name>
    <dbReference type="NCBI Taxonomy" id="1566151"/>
    <lineage>
        <taxon>Eukaryota</taxon>
        <taxon>Metazoa</taxon>
        <taxon>Chordata</taxon>
        <taxon>Craniata</taxon>
        <taxon>Vertebrata</taxon>
        <taxon>Euteleostomi</taxon>
        <taxon>Archelosauria</taxon>
        <taxon>Archosauria</taxon>
        <taxon>Dinosauria</taxon>
        <taxon>Saurischia</taxon>
        <taxon>Theropoda</taxon>
        <taxon>Coelurosauria</taxon>
        <taxon>Aves</taxon>
        <taxon>Neognathae</taxon>
        <taxon>Neoaves</taxon>
        <taxon>Telluraves</taxon>
        <taxon>Australaves</taxon>
        <taxon>Passeriformes</taxon>
        <taxon>Thamnophilidae</taxon>
        <taxon>Willisornis</taxon>
    </lineage>
</organism>
<dbReference type="EMBL" id="WHWB01032212">
    <property type="protein sequence ID" value="KAJ7426488.1"/>
    <property type="molecule type" value="Genomic_DNA"/>
</dbReference>
<gene>
    <name evidence="1" type="ORF">WISP_15307</name>
</gene>